<organism evidence="1">
    <name type="scientific">marine metagenome</name>
    <dbReference type="NCBI Taxonomy" id="408172"/>
    <lineage>
        <taxon>unclassified sequences</taxon>
        <taxon>metagenomes</taxon>
        <taxon>ecological metagenomes</taxon>
    </lineage>
</organism>
<accession>A0A382F2U6</accession>
<name>A0A382F2U6_9ZZZZ</name>
<evidence type="ECO:0000313" key="1">
    <source>
        <dbReference type="EMBL" id="SVB57300.1"/>
    </source>
</evidence>
<feature type="non-terminal residue" evidence="1">
    <location>
        <position position="27"/>
    </location>
</feature>
<dbReference type="AlphaFoldDB" id="A0A382F2U6"/>
<reference evidence="1" key="1">
    <citation type="submission" date="2018-05" db="EMBL/GenBank/DDBJ databases">
        <authorList>
            <person name="Lanie J.A."/>
            <person name="Ng W.-L."/>
            <person name="Kazmierczak K.M."/>
            <person name="Andrzejewski T.M."/>
            <person name="Davidsen T.M."/>
            <person name="Wayne K.J."/>
            <person name="Tettelin H."/>
            <person name="Glass J.I."/>
            <person name="Rusch D."/>
            <person name="Podicherti R."/>
            <person name="Tsui H.-C.T."/>
            <person name="Winkler M.E."/>
        </authorList>
    </citation>
    <scope>NUCLEOTIDE SEQUENCE</scope>
</reference>
<proteinExistence type="predicted"/>
<dbReference type="EMBL" id="UINC01047703">
    <property type="protein sequence ID" value="SVB57300.1"/>
    <property type="molecule type" value="Genomic_DNA"/>
</dbReference>
<protein>
    <submittedName>
        <fullName evidence="1">Uncharacterized protein</fullName>
    </submittedName>
</protein>
<gene>
    <name evidence="1" type="ORF">METZ01_LOCUS210154</name>
</gene>
<sequence>MPHDSPIIIKDFSKKYRDLVAVDNLDL</sequence>